<evidence type="ECO:0000313" key="3">
    <source>
        <dbReference type="EMBL" id="KAG7478029.1"/>
    </source>
</evidence>
<keyword evidence="4" id="KW-1185">Reference proteome</keyword>
<dbReference type="GO" id="GO:0045892">
    <property type="term" value="P:negative regulation of DNA-templated transcription"/>
    <property type="evidence" value="ECO:0007669"/>
    <property type="project" value="InterPro"/>
</dbReference>
<name>A0A9D3T9B8_MEGAT</name>
<evidence type="ECO:0000256" key="1">
    <source>
        <dbReference type="SAM" id="MobiDB-lite"/>
    </source>
</evidence>
<protein>
    <recommendedName>
        <fullName evidence="2">Periphilin-1 C-terminal domain-containing protein</fullName>
    </recommendedName>
</protein>
<feature type="domain" description="Periphilin-1 C-terminal" evidence="2">
    <location>
        <begin position="152"/>
        <end position="232"/>
    </location>
</feature>
<dbReference type="PANTHER" id="PTHR15836:SF4">
    <property type="entry name" value="PERIPHILIN-1"/>
    <property type="match status" value="1"/>
</dbReference>
<evidence type="ECO:0000259" key="2">
    <source>
        <dbReference type="Pfam" id="PF25234"/>
    </source>
</evidence>
<reference evidence="3" key="1">
    <citation type="submission" date="2021-01" db="EMBL/GenBank/DDBJ databases">
        <authorList>
            <person name="Zahm M."/>
            <person name="Roques C."/>
            <person name="Cabau C."/>
            <person name="Klopp C."/>
            <person name="Donnadieu C."/>
            <person name="Jouanno E."/>
            <person name="Lampietro C."/>
            <person name="Louis A."/>
            <person name="Herpin A."/>
            <person name="Echchiki A."/>
            <person name="Berthelot C."/>
            <person name="Parey E."/>
            <person name="Roest-Crollius H."/>
            <person name="Braasch I."/>
            <person name="Postlethwait J."/>
            <person name="Bobe J."/>
            <person name="Montfort J."/>
            <person name="Bouchez O."/>
            <person name="Begum T."/>
            <person name="Mejri S."/>
            <person name="Adams A."/>
            <person name="Chen W.-J."/>
            <person name="Guiguen Y."/>
        </authorList>
    </citation>
    <scope>NUCLEOTIDE SEQUENCE</scope>
    <source>
        <strain evidence="3">YG-15Mar2019-1</strain>
        <tissue evidence="3">Brain</tissue>
    </source>
</reference>
<feature type="region of interest" description="Disordered" evidence="1">
    <location>
        <begin position="1"/>
        <end position="49"/>
    </location>
</feature>
<dbReference type="PANTHER" id="PTHR15836">
    <property type="entry name" value="PERIPHILIN 1"/>
    <property type="match status" value="1"/>
</dbReference>
<dbReference type="GO" id="GO:0045814">
    <property type="term" value="P:negative regulation of gene expression, epigenetic"/>
    <property type="evidence" value="ECO:0007669"/>
    <property type="project" value="TreeGrafter"/>
</dbReference>
<comment type="caution">
    <text evidence="3">The sequence shown here is derived from an EMBL/GenBank/DDBJ whole genome shotgun (WGS) entry which is preliminary data.</text>
</comment>
<dbReference type="Proteomes" id="UP001046870">
    <property type="component" value="Chromosome 5"/>
</dbReference>
<feature type="compositionally biased region" description="Polar residues" evidence="1">
    <location>
        <begin position="98"/>
        <end position="108"/>
    </location>
</feature>
<proteinExistence type="predicted"/>
<evidence type="ECO:0000313" key="4">
    <source>
        <dbReference type="Proteomes" id="UP001046870"/>
    </source>
</evidence>
<dbReference type="CDD" id="cd22896">
    <property type="entry name" value="periphilin-like"/>
    <property type="match status" value="1"/>
</dbReference>
<feature type="compositionally biased region" description="Basic and acidic residues" evidence="1">
    <location>
        <begin position="1"/>
        <end position="31"/>
    </location>
</feature>
<dbReference type="InterPro" id="IPR028851">
    <property type="entry name" value="Pphln1"/>
</dbReference>
<dbReference type="GO" id="GO:0097355">
    <property type="term" value="P:protein localization to heterochromatin"/>
    <property type="evidence" value="ECO:0007669"/>
    <property type="project" value="TreeGrafter"/>
</dbReference>
<dbReference type="EMBL" id="JAFDVH010000005">
    <property type="protein sequence ID" value="KAG7478029.1"/>
    <property type="molecule type" value="Genomic_DNA"/>
</dbReference>
<dbReference type="GO" id="GO:0005654">
    <property type="term" value="C:nucleoplasm"/>
    <property type="evidence" value="ECO:0007669"/>
    <property type="project" value="TreeGrafter"/>
</dbReference>
<gene>
    <name evidence="3" type="ORF">MATL_G00076130</name>
</gene>
<sequence length="242" mass="27793">MRASRDKERSEESDKKQKQSCDGSNKHENKVETGPPQQTRAKQRTATFMPKYGGRFFRPYYRKEDRFCRRPGFSFRWQRYHAAVGGRFHCKRYLEPSAPSTQSIQSNVKKGGNDSMRASADQEDAQRTFKSTGRKMDTGSHSAGEGGTIHGKELPLAVMQAAVRSRAIQEKRREIEEVYRQDCDTFETVVKMLIAKDPSLERSLRLSLRKNLREMGQYCVEAMEKFIVDYDSKDSSASSSHL</sequence>
<dbReference type="AlphaFoldDB" id="A0A9D3T9B8"/>
<dbReference type="Pfam" id="PF25234">
    <property type="entry name" value="Periphilin_C"/>
    <property type="match status" value="1"/>
</dbReference>
<dbReference type="OrthoDB" id="8933311at2759"/>
<feature type="compositionally biased region" description="Polar residues" evidence="1">
    <location>
        <begin position="35"/>
        <end position="46"/>
    </location>
</feature>
<organism evidence="3 4">
    <name type="scientific">Megalops atlanticus</name>
    <name type="common">Tarpon</name>
    <name type="synonym">Clupea gigantea</name>
    <dbReference type="NCBI Taxonomy" id="7932"/>
    <lineage>
        <taxon>Eukaryota</taxon>
        <taxon>Metazoa</taxon>
        <taxon>Chordata</taxon>
        <taxon>Craniata</taxon>
        <taxon>Vertebrata</taxon>
        <taxon>Euteleostomi</taxon>
        <taxon>Actinopterygii</taxon>
        <taxon>Neopterygii</taxon>
        <taxon>Teleostei</taxon>
        <taxon>Elopiformes</taxon>
        <taxon>Megalopidae</taxon>
        <taxon>Megalops</taxon>
    </lineage>
</organism>
<dbReference type="InterPro" id="IPR057603">
    <property type="entry name" value="Periphilin-1_C"/>
</dbReference>
<accession>A0A9D3T9B8</accession>
<feature type="region of interest" description="Disordered" evidence="1">
    <location>
        <begin position="98"/>
        <end position="149"/>
    </location>
</feature>